<evidence type="ECO:0000256" key="2">
    <source>
        <dbReference type="ARBA" id="ARBA00022649"/>
    </source>
</evidence>
<keyword evidence="5" id="KW-0378">Hydrolase</keyword>
<keyword evidence="4" id="KW-0255">Endonuclease</keyword>
<evidence type="ECO:0000256" key="5">
    <source>
        <dbReference type="ARBA" id="ARBA00022801"/>
    </source>
</evidence>
<keyword evidence="9" id="KW-1185">Reference proteome</keyword>
<accession>A0A4R6Y3Y5</accession>
<dbReference type="EMBL" id="SNZE01000039">
    <property type="protein sequence ID" value="TDR27784.1"/>
    <property type="molecule type" value="Genomic_DNA"/>
</dbReference>
<dbReference type="OrthoDB" id="9811409at2"/>
<reference evidence="8 9" key="1">
    <citation type="submission" date="2019-03" db="EMBL/GenBank/DDBJ databases">
        <title>Genomic Encyclopedia of Type Strains, Phase IV (KMG-IV): sequencing the most valuable type-strain genomes for metagenomic binning, comparative biology and taxonomic classification.</title>
        <authorList>
            <person name="Goeker M."/>
        </authorList>
    </citation>
    <scope>NUCLEOTIDE SEQUENCE [LARGE SCALE GENOMIC DNA]</scope>
    <source>
        <strain evidence="8 9">DSM 102852</strain>
    </source>
</reference>
<dbReference type="Gene3D" id="3.30.920.30">
    <property type="entry name" value="Hypothetical protein"/>
    <property type="match status" value="1"/>
</dbReference>
<dbReference type="GO" id="GO:0004519">
    <property type="term" value="F:endonuclease activity"/>
    <property type="evidence" value="ECO:0007669"/>
    <property type="project" value="UniProtKB-KW"/>
</dbReference>
<name>A0A4R6Y3Y5_9BURK</name>
<dbReference type="RefSeq" id="WP_133621575.1">
    <property type="nucleotide sequence ID" value="NZ_SNZE01000039.1"/>
</dbReference>
<dbReference type="GO" id="GO:0016787">
    <property type="term" value="F:hydrolase activity"/>
    <property type="evidence" value="ECO:0007669"/>
    <property type="project" value="UniProtKB-KW"/>
</dbReference>
<comment type="similarity">
    <text evidence="1">Belongs to the HicA mRNA interferase family.</text>
</comment>
<dbReference type="Pfam" id="PF07927">
    <property type="entry name" value="HicA_toxin"/>
    <property type="match status" value="1"/>
</dbReference>
<keyword evidence="6" id="KW-0694">RNA-binding</keyword>
<dbReference type="SUPFAM" id="SSF54786">
    <property type="entry name" value="YcfA/nrd intein domain"/>
    <property type="match status" value="1"/>
</dbReference>
<dbReference type="Proteomes" id="UP000294480">
    <property type="component" value="Unassembled WGS sequence"/>
</dbReference>
<evidence type="ECO:0000256" key="6">
    <source>
        <dbReference type="ARBA" id="ARBA00022884"/>
    </source>
</evidence>
<evidence type="ECO:0000256" key="3">
    <source>
        <dbReference type="ARBA" id="ARBA00022722"/>
    </source>
</evidence>
<dbReference type="AlphaFoldDB" id="A0A4R6Y3Y5"/>
<evidence type="ECO:0000313" key="8">
    <source>
        <dbReference type="EMBL" id="TDR27784.1"/>
    </source>
</evidence>
<keyword evidence="3" id="KW-0540">Nuclease</keyword>
<dbReference type="InterPro" id="IPR038570">
    <property type="entry name" value="HicA_sf"/>
</dbReference>
<keyword evidence="7" id="KW-0346">Stress response</keyword>
<protein>
    <submittedName>
        <fullName evidence="8">Putative RNA binding protein YcfA (HicA-like mRNA interferase family)</fullName>
    </submittedName>
</protein>
<comment type="caution">
    <text evidence="8">The sequence shown here is derived from an EMBL/GenBank/DDBJ whole genome shotgun (WGS) entry which is preliminary data.</text>
</comment>
<evidence type="ECO:0000256" key="7">
    <source>
        <dbReference type="ARBA" id="ARBA00023016"/>
    </source>
</evidence>
<evidence type="ECO:0000313" key="9">
    <source>
        <dbReference type="Proteomes" id="UP000294480"/>
    </source>
</evidence>
<organism evidence="8 9">
    <name type="scientific">Hydromonas duriensis</name>
    <dbReference type="NCBI Taxonomy" id="1527608"/>
    <lineage>
        <taxon>Bacteria</taxon>
        <taxon>Pseudomonadati</taxon>
        <taxon>Pseudomonadota</taxon>
        <taxon>Betaproteobacteria</taxon>
        <taxon>Burkholderiales</taxon>
        <taxon>Burkholderiaceae</taxon>
        <taxon>Hydromonas</taxon>
    </lineage>
</organism>
<dbReference type="GO" id="GO:0003729">
    <property type="term" value="F:mRNA binding"/>
    <property type="evidence" value="ECO:0007669"/>
    <property type="project" value="InterPro"/>
</dbReference>
<proteinExistence type="inferred from homology"/>
<keyword evidence="2" id="KW-1277">Toxin-antitoxin system</keyword>
<sequence>MNGYYQQLIKLLKSNGYIYLRQGKGSHEMWGRNKTILTVPFNCKSRHTANAILKDAGIKERV</sequence>
<gene>
    <name evidence="8" type="ORF">DFR44_13912</name>
</gene>
<evidence type="ECO:0000256" key="1">
    <source>
        <dbReference type="ARBA" id="ARBA00006620"/>
    </source>
</evidence>
<dbReference type="InterPro" id="IPR012933">
    <property type="entry name" value="HicA_mRNA_interferase"/>
</dbReference>
<evidence type="ECO:0000256" key="4">
    <source>
        <dbReference type="ARBA" id="ARBA00022759"/>
    </source>
</evidence>